<comment type="caution">
    <text evidence="2">The sequence shown here is derived from an EMBL/GenBank/DDBJ whole genome shotgun (WGS) entry which is preliminary data.</text>
</comment>
<dbReference type="AlphaFoldDB" id="A0A8K0H3R6"/>
<keyword evidence="1" id="KW-1133">Transmembrane helix</keyword>
<organism evidence="2 3">
    <name type="scientific">Rhamnella rubrinervis</name>
    <dbReference type="NCBI Taxonomy" id="2594499"/>
    <lineage>
        <taxon>Eukaryota</taxon>
        <taxon>Viridiplantae</taxon>
        <taxon>Streptophyta</taxon>
        <taxon>Embryophyta</taxon>
        <taxon>Tracheophyta</taxon>
        <taxon>Spermatophyta</taxon>
        <taxon>Magnoliopsida</taxon>
        <taxon>eudicotyledons</taxon>
        <taxon>Gunneridae</taxon>
        <taxon>Pentapetalae</taxon>
        <taxon>rosids</taxon>
        <taxon>fabids</taxon>
        <taxon>Rosales</taxon>
        <taxon>Rhamnaceae</taxon>
        <taxon>rhamnoid group</taxon>
        <taxon>Rhamneae</taxon>
        <taxon>Rhamnella</taxon>
    </lineage>
</organism>
<evidence type="ECO:0000256" key="1">
    <source>
        <dbReference type="SAM" id="Phobius"/>
    </source>
</evidence>
<gene>
    <name evidence="2" type="ORF">FNV43_RR14955</name>
</gene>
<dbReference type="PANTHER" id="PTHR33782">
    <property type="entry name" value="OS01G0121600 PROTEIN"/>
    <property type="match status" value="1"/>
</dbReference>
<accession>A0A8K0H3R6</accession>
<feature type="transmembrane region" description="Helical" evidence="1">
    <location>
        <begin position="121"/>
        <end position="142"/>
    </location>
</feature>
<dbReference type="EMBL" id="VOIH02000006">
    <property type="protein sequence ID" value="KAF3445261.1"/>
    <property type="molecule type" value="Genomic_DNA"/>
</dbReference>
<keyword evidence="1" id="KW-0472">Membrane</keyword>
<evidence type="ECO:0000313" key="3">
    <source>
        <dbReference type="Proteomes" id="UP000796880"/>
    </source>
</evidence>
<evidence type="ECO:0000313" key="2">
    <source>
        <dbReference type="EMBL" id="KAF3445261.1"/>
    </source>
</evidence>
<sequence>MATKFALFTGLSNRPFASPPTLSCRKRPYGGALTVAASREANNGGQDFDGRLVDENMIELRIRIQEMKMLEMSGDDDDHAKQLRNSNWMEWEKQYFEDYKEDVYEGIGLLQNCLMNVRPGLALGCALLVSLSLLVSSGLVFFQLIELSKQIFYGFH</sequence>
<dbReference type="PANTHER" id="PTHR33782:SF27">
    <property type="entry name" value="PROTEIN, PUTATIVE-RELATED"/>
    <property type="match status" value="1"/>
</dbReference>
<dbReference type="OrthoDB" id="672819at2759"/>
<dbReference type="Proteomes" id="UP000796880">
    <property type="component" value="Unassembled WGS sequence"/>
</dbReference>
<keyword evidence="3" id="KW-1185">Reference proteome</keyword>
<proteinExistence type="predicted"/>
<reference evidence="2" key="1">
    <citation type="submission" date="2020-03" db="EMBL/GenBank/DDBJ databases">
        <title>A high-quality chromosome-level genome assembly of a woody plant with both climbing and erect habits, Rhamnella rubrinervis.</title>
        <authorList>
            <person name="Lu Z."/>
            <person name="Yang Y."/>
            <person name="Zhu X."/>
            <person name="Sun Y."/>
        </authorList>
    </citation>
    <scope>NUCLEOTIDE SEQUENCE</scope>
    <source>
        <strain evidence="2">BYM</strain>
        <tissue evidence="2">Leaf</tissue>
    </source>
</reference>
<keyword evidence="1" id="KW-0812">Transmembrane</keyword>
<protein>
    <submittedName>
        <fullName evidence="2">Uncharacterized protein</fullName>
    </submittedName>
</protein>
<name>A0A8K0H3R6_9ROSA</name>